<evidence type="ECO:0000313" key="6">
    <source>
        <dbReference type="Proteomes" id="UP001418444"/>
    </source>
</evidence>
<dbReference type="InterPro" id="IPR041678">
    <property type="entry name" value="TetR_C_16"/>
</dbReference>
<dbReference type="SUPFAM" id="SSF46689">
    <property type="entry name" value="Homeodomain-like"/>
    <property type="match status" value="1"/>
</dbReference>
<dbReference type="InterPro" id="IPR001647">
    <property type="entry name" value="HTH_TetR"/>
</dbReference>
<accession>A0ABP7PAY3</accession>
<proteinExistence type="predicted"/>
<evidence type="ECO:0000313" key="5">
    <source>
        <dbReference type="EMBL" id="GAA3962658.1"/>
    </source>
</evidence>
<feature type="DNA-binding region" description="H-T-H motif" evidence="2">
    <location>
        <begin position="42"/>
        <end position="61"/>
    </location>
</feature>
<dbReference type="Gene3D" id="1.10.10.60">
    <property type="entry name" value="Homeodomain-like"/>
    <property type="match status" value="1"/>
</dbReference>
<keyword evidence="1 2" id="KW-0238">DNA-binding</keyword>
<name>A0ABP7PAY3_9ACTN</name>
<evidence type="ECO:0000256" key="3">
    <source>
        <dbReference type="SAM" id="MobiDB-lite"/>
    </source>
</evidence>
<dbReference type="Proteomes" id="UP001418444">
    <property type="component" value="Unassembled WGS sequence"/>
</dbReference>
<dbReference type="InterPro" id="IPR050109">
    <property type="entry name" value="HTH-type_TetR-like_transc_reg"/>
</dbReference>
<dbReference type="PRINTS" id="PR00455">
    <property type="entry name" value="HTHTETR"/>
</dbReference>
<feature type="region of interest" description="Disordered" evidence="3">
    <location>
        <begin position="1"/>
        <end position="24"/>
    </location>
</feature>
<dbReference type="PROSITE" id="PS50977">
    <property type="entry name" value="HTH_TETR_2"/>
    <property type="match status" value="1"/>
</dbReference>
<organism evidence="5 6">
    <name type="scientific">Gordonia caeni</name>
    <dbReference type="NCBI Taxonomy" id="1007097"/>
    <lineage>
        <taxon>Bacteria</taxon>
        <taxon>Bacillati</taxon>
        <taxon>Actinomycetota</taxon>
        <taxon>Actinomycetes</taxon>
        <taxon>Mycobacteriales</taxon>
        <taxon>Gordoniaceae</taxon>
        <taxon>Gordonia</taxon>
    </lineage>
</organism>
<sequence>MVVSTPETPARSGRRAGPSTTRDDIRRAARELFASGGFDKTTMRAVATRAGVDVALVPYYFGNKRGLFLAAMELPIDPAELVAAAARGPREGLGLRLATGFLTTWDSPESGPALQGFLRSAVVDDYAARAFGEFTSRTMLPLIAAEAGISEDTARVLSSMLFGVATMRYVLAAPAFTRASTQEMIDVYGPRVQAVIDAD</sequence>
<dbReference type="EMBL" id="BAAAZW010000006">
    <property type="protein sequence ID" value="GAA3962658.1"/>
    <property type="molecule type" value="Genomic_DNA"/>
</dbReference>
<dbReference type="Pfam" id="PF00440">
    <property type="entry name" value="TetR_N"/>
    <property type="match status" value="1"/>
</dbReference>
<protein>
    <submittedName>
        <fullName evidence="5">TetR family transcriptional regulator</fullName>
    </submittedName>
</protein>
<reference evidence="6" key="1">
    <citation type="journal article" date="2019" name="Int. J. Syst. Evol. Microbiol.">
        <title>The Global Catalogue of Microorganisms (GCM) 10K type strain sequencing project: providing services to taxonomists for standard genome sequencing and annotation.</title>
        <authorList>
            <consortium name="The Broad Institute Genomics Platform"/>
            <consortium name="The Broad Institute Genome Sequencing Center for Infectious Disease"/>
            <person name="Wu L."/>
            <person name="Ma J."/>
        </authorList>
    </citation>
    <scope>NUCLEOTIDE SEQUENCE [LARGE SCALE GENOMIC DNA]</scope>
    <source>
        <strain evidence="6">JCM 16923</strain>
    </source>
</reference>
<dbReference type="InterPro" id="IPR009057">
    <property type="entry name" value="Homeodomain-like_sf"/>
</dbReference>
<dbReference type="PANTHER" id="PTHR30055:SF235">
    <property type="entry name" value="TRANSCRIPTIONAL REGULATORY PROTEIN"/>
    <property type="match status" value="1"/>
</dbReference>
<dbReference type="InterPro" id="IPR036271">
    <property type="entry name" value="Tet_transcr_reg_TetR-rel_C_sf"/>
</dbReference>
<evidence type="ECO:0000256" key="2">
    <source>
        <dbReference type="PROSITE-ProRule" id="PRU00335"/>
    </source>
</evidence>
<gene>
    <name evidence="5" type="ORF">GCM10022231_23580</name>
</gene>
<evidence type="ECO:0000259" key="4">
    <source>
        <dbReference type="PROSITE" id="PS50977"/>
    </source>
</evidence>
<dbReference type="Gene3D" id="1.10.357.10">
    <property type="entry name" value="Tetracycline Repressor, domain 2"/>
    <property type="match status" value="1"/>
</dbReference>
<dbReference type="Pfam" id="PF17920">
    <property type="entry name" value="TetR_C_16"/>
    <property type="match status" value="1"/>
</dbReference>
<evidence type="ECO:0000256" key="1">
    <source>
        <dbReference type="ARBA" id="ARBA00023125"/>
    </source>
</evidence>
<feature type="domain" description="HTH tetR-type" evidence="4">
    <location>
        <begin position="19"/>
        <end position="79"/>
    </location>
</feature>
<comment type="caution">
    <text evidence="5">The sequence shown here is derived from an EMBL/GenBank/DDBJ whole genome shotgun (WGS) entry which is preliminary data.</text>
</comment>
<dbReference type="PANTHER" id="PTHR30055">
    <property type="entry name" value="HTH-TYPE TRANSCRIPTIONAL REGULATOR RUTR"/>
    <property type="match status" value="1"/>
</dbReference>
<keyword evidence="6" id="KW-1185">Reference proteome</keyword>
<dbReference type="SUPFAM" id="SSF48498">
    <property type="entry name" value="Tetracyclin repressor-like, C-terminal domain"/>
    <property type="match status" value="1"/>
</dbReference>